<evidence type="ECO:0000259" key="3">
    <source>
        <dbReference type="Pfam" id="PF01757"/>
    </source>
</evidence>
<gene>
    <name evidence="4" type="ORF">JOF44_000569</name>
</gene>
<dbReference type="RefSeq" id="WP_209887161.1">
    <property type="nucleotide sequence ID" value="NZ_BAAAJV010000011.1"/>
</dbReference>
<dbReference type="InterPro" id="IPR052734">
    <property type="entry name" value="Nod_factor_acetyltransferase"/>
</dbReference>
<feature type="transmembrane region" description="Helical" evidence="2">
    <location>
        <begin position="350"/>
        <end position="368"/>
    </location>
</feature>
<feature type="transmembrane region" description="Helical" evidence="2">
    <location>
        <begin position="316"/>
        <end position="338"/>
    </location>
</feature>
<evidence type="ECO:0000256" key="1">
    <source>
        <dbReference type="SAM" id="MobiDB-lite"/>
    </source>
</evidence>
<feature type="transmembrane region" description="Helical" evidence="2">
    <location>
        <begin position="248"/>
        <end position="267"/>
    </location>
</feature>
<organism evidence="4 5">
    <name type="scientific">Brachybacterium fresconis</name>
    <dbReference type="NCBI Taxonomy" id="173363"/>
    <lineage>
        <taxon>Bacteria</taxon>
        <taxon>Bacillati</taxon>
        <taxon>Actinomycetota</taxon>
        <taxon>Actinomycetes</taxon>
        <taxon>Micrococcales</taxon>
        <taxon>Dermabacteraceae</taxon>
        <taxon>Brachybacterium</taxon>
    </lineage>
</organism>
<feature type="transmembrane region" description="Helical" evidence="2">
    <location>
        <begin position="162"/>
        <end position="181"/>
    </location>
</feature>
<evidence type="ECO:0000313" key="4">
    <source>
        <dbReference type="EMBL" id="MBP2407666.1"/>
    </source>
</evidence>
<protein>
    <submittedName>
        <fullName evidence="4">Fucose 4-O-acetylase-like acetyltransferase</fullName>
    </submittedName>
</protein>
<dbReference type="PANTHER" id="PTHR37312:SF1">
    <property type="entry name" value="MEMBRANE-BOUND ACYLTRANSFERASE YKRP-RELATED"/>
    <property type="match status" value="1"/>
</dbReference>
<keyword evidence="2" id="KW-1133">Transmembrane helix</keyword>
<feature type="transmembrane region" description="Helical" evidence="2">
    <location>
        <begin position="131"/>
        <end position="150"/>
    </location>
</feature>
<feature type="transmembrane region" description="Helical" evidence="2">
    <location>
        <begin position="287"/>
        <end position="309"/>
    </location>
</feature>
<evidence type="ECO:0000256" key="2">
    <source>
        <dbReference type="SAM" id="Phobius"/>
    </source>
</evidence>
<reference evidence="4 5" key="1">
    <citation type="submission" date="2021-03" db="EMBL/GenBank/DDBJ databases">
        <title>Sequencing the genomes of 1000 actinobacteria strains.</title>
        <authorList>
            <person name="Klenk H.-P."/>
        </authorList>
    </citation>
    <scope>NUCLEOTIDE SEQUENCE [LARGE SCALE GENOMIC DNA]</scope>
    <source>
        <strain evidence="4 5">DSM 14564</strain>
    </source>
</reference>
<evidence type="ECO:0000313" key="5">
    <source>
        <dbReference type="Proteomes" id="UP000698222"/>
    </source>
</evidence>
<feature type="domain" description="Acyltransferase 3" evidence="3">
    <location>
        <begin position="66"/>
        <end position="369"/>
    </location>
</feature>
<feature type="transmembrane region" description="Helical" evidence="2">
    <location>
        <begin position="188"/>
        <end position="205"/>
    </location>
</feature>
<dbReference type="InterPro" id="IPR002656">
    <property type="entry name" value="Acyl_transf_3_dom"/>
</dbReference>
<accession>A0ABS4YFU9</accession>
<name>A0ABS4YFU9_9MICO</name>
<dbReference type="PANTHER" id="PTHR37312">
    <property type="entry name" value="MEMBRANE-BOUND ACYLTRANSFERASE YKRP-RELATED"/>
    <property type="match status" value="1"/>
</dbReference>
<keyword evidence="5" id="KW-1185">Reference proteome</keyword>
<feature type="transmembrane region" description="Helical" evidence="2">
    <location>
        <begin position="99"/>
        <end position="119"/>
    </location>
</feature>
<feature type="transmembrane region" description="Helical" evidence="2">
    <location>
        <begin position="217"/>
        <end position="236"/>
    </location>
</feature>
<feature type="region of interest" description="Disordered" evidence="1">
    <location>
        <begin position="1"/>
        <end position="65"/>
    </location>
</feature>
<comment type="caution">
    <text evidence="4">The sequence shown here is derived from an EMBL/GenBank/DDBJ whole genome shotgun (WGS) entry which is preliminary data.</text>
</comment>
<dbReference type="EMBL" id="JAGIOC010000001">
    <property type="protein sequence ID" value="MBP2407666.1"/>
    <property type="molecule type" value="Genomic_DNA"/>
</dbReference>
<sequence length="404" mass="44611">MTDADPSRQRAGAQHRRAPALRRPGSNAPSAARTADHERDADVASPPTADREDLPPTPPAKKVRDPFLDNARGILITLVVVGHTLECFDGKSGFLGGAIYTWIYSFHMAAFVAISGYLSRSYRNEPRQVRRLLTAMLVPFLIFQVLHEVGKMLLLGHEFDPQFVSTAWTLWFLLALLMWRLVTPVLRVLRYPLVFAVAIAVIAPLDPDLDSTFTLGRFFEMLPFFVLGLVTTPAMLQKLKTLPHRAWIGGGVLLAALVFSFATHEMYSVARFFLRGSYADGPYENWLAIIMQILVLAAGMIGTVALLLATPLGQTIWTALGARSLTIYLLHPLVLLPIRYMDEPFAWVEAWWAPLPLIVVGLAITAVLSRGIVATATRWVTDPPIGNLLVKDEVAPQGGRRSTA</sequence>
<dbReference type="Proteomes" id="UP000698222">
    <property type="component" value="Unassembled WGS sequence"/>
</dbReference>
<proteinExistence type="predicted"/>
<dbReference type="Pfam" id="PF01757">
    <property type="entry name" value="Acyl_transf_3"/>
    <property type="match status" value="1"/>
</dbReference>
<keyword evidence="2" id="KW-0812">Transmembrane</keyword>
<keyword evidence="2" id="KW-0472">Membrane</keyword>